<proteinExistence type="predicted"/>
<protein>
    <submittedName>
        <fullName evidence="1">Ureidoglycolate lyase</fullName>
    </submittedName>
</protein>
<sequence>MKLLRYGPSGQEKPGILDADGRIRDLSAHVPDLAGDALSDAALARVRAIDPATLPLVPGEP</sequence>
<dbReference type="EMBL" id="VZOL01000116">
    <property type="protein sequence ID" value="KAB0678897.1"/>
    <property type="molecule type" value="Genomic_DNA"/>
</dbReference>
<accession>A0A6L3NHK5</accession>
<reference evidence="1 2" key="1">
    <citation type="submission" date="2019-09" db="EMBL/GenBank/DDBJ databases">
        <title>Draft genome sequences of 48 bacterial type strains from the CCUG.</title>
        <authorList>
            <person name="Tunovic T."/>
            <person name="Pineiro-Iglesias B."/>
            <person name="Unosson C."/>
            <person name="Inganas E."/>
            <person name="Ohlen M."/>
            <person name="Cardew S."/>
            <person name="Jensie-Markopoulos S."/>
            <person name="Salva-Serra F."/>
            <person name="Jaen-Luchoro D."/>
            <person name="Karlsson R."/>
            <person name="Svensson-Stadler L."/>
            <person name="Chun J."/>
            <person name="Moore E."/>
        </authorList>
    </citation>
    <scope>NUCLEOTIDE SEQUENCE [LARGE SCALE GENOMIC DNA]</scope>
    <source>
        <strain evidence="1 2">CCUG 65687</strain>
    </source>
</reference>
<dbReference type="GO" id="GO:0016829">
    <property type="term" value="F:lyase activity"/>
    <property type="evidence" value="ECO:0007669"/>
    <property type="project" value="UniProtKB-KW"/>
</dbReference>
<dbReference type="AlphaFoldDB" id="A0A6L3NHK5"/>
<feature type="non-terminal residue" evidence="1">
    <location>
        <position position="61"/>
    </location>
</feature>
<name>A0A6L3NHK5_9BURK</name>
<organism evidence="1 2">
    <name type="scientific">Burkholderia territorii</name>
    <dbReference type="NCBI Taxonomy" id="1503055"/>
    <lineage>
        <taxon>Bacteria</taxon>
        <taxon>Pseudomonadati</taxon>
        <taxon>Pseudomonadota</taxon>
        <taxon>Betaproteobacteria</taxon>
        <taxon>Burkholderiales</taxon>
        <taxon>Burkholderiaceae</taxon>
        <taxon>Burkholderia</taxon>
        <taxon>Burkholderia cepacia complex</taxon>
    </lineage>
</organism>
<comment type="caution">
    <text evidence="1">The sequence shown here is derived from an EMBL/GenBank/DDBJ whole genome shotgun (WGS) entry which is preliminary data.</text>
</comment>
<gene>
    <name evidence="1" type="ORF">F7R13_12065</name>
</gene>
<evidence type="ECO:0000313" key="1">
    <source>
        <dbReference type="EMBL" id="KAB0678897.1"/>
    </source>
</evidence>
<keyword evidence="1" id="KW-0456">Lyase</keyword>
<evidence type="ECO:0000313" key="2">
    <source>
        <dbReference type="Proteomes" id="UP000473571"/>
    </source>
</evidence>
<dbReference type="Proteomes" id="UP000473571">
    <property type="component" value="Unassembled WGS sequence"/>
</dbReference>